<dbReference type="EMBL" id="LAVV01011785">
    <property type="protein sequence ID" value="KNZ47369.1"/>
    <property type="molecule type" value="Genomic_DNA"/>
</dbReference>
<evidence type="ECO:0000256" key="3">
    <source>
        <dbReference type="ARBA" id="ARBA00023242"/>
    </source>
</evidence>
<dbReference type="InterPro" id="IPR012929">
    <property type="entry name" value="Nucleoprot-TPR/MLP1-2_dom"/>
</dbReference>
<dbReference type="STRING" id="27349.A0A0L6UFQ4"/>
<dbReference type="Pfam" id="PF07926">
    <property type="entry name" value="TPR_MLP1_2"/>
    <property type="match status" value="1"/>
</dbReference>
<feature type="compositionally biased region" description="Low complexity" evidence="5">
    <location>
        <begin position="1874"/>
        <end position="1891"/>
    </location>
</feature>
<feature type="region of interest" description="Disordered" evidence="5">
    <location>
        <begin position="1820"/>
        <end position="1965"/>
    </location>
</feature>
<feature type="coiled-coil region" evidence="4">
    <location>
        <begin position="1205"/>
        <end position="1260"/>
    </location>
</feature>
<comment type="subcellular location">
    <subcellularLocation>
        <location evidence="1">Nucleus</location>
    </subcellularLocation>
</comment>
<name>A0A0L6UFQ4_9BASI</name>
<evidence type="ECO:0000256" key="1">
    <source>
        <dbReference type="ARBA" id="ARBA00004123"/>
    </source>
</evidence>
<feature type="compositionally biased region" description="Polar residues" evidence="5">
    <location>
        <begin position="914"/>
        <end position="931"/>
    </location>
</feature>
<organism evidence="8 9">
    <name type="scientific">Puccinia sorghi</name>
    <dbReference type="NCBI Taxonomy" id="27349"/>
    <lineage>
        <taxon>Eukaryota</taxon>
        <taxon>Fungi</taxon>
        <taxon>Dikarya</taxon>
        <taxon>Basidiomycota</taxon>
        <taxon>Pucciniomycotina</taxon>
        <taxon>Pucciniomycetes</taxon>
        <taxon>Pucciniales</taxon>
        <taxon>Pucciniaceae</taxon>
        <taxon>Puccinia</taxon>
    </lineage>
</organism>
<keyword evidence="3" id="KW-0539">Nucleus</keyword>
<feature type="coiled-coil region" evidence="4">
    <location>
        <begin position="14"/>
        <end position="146"/>
    </location>
</feature>
<feature type="coiled-coil region" evidence="4">
    <location>
        <begin position="274"/>
        <end position="326"/>
    </location>
</feature>
<gene>
    <name evidence="8" type="ORF">VP01_645g5</name>
</gene>
<feature type="coiled-coil region" evidence="4">
    <location>
        <begin position="808"/>
        <end position="909"/>
    </location>
</feature>
<feature type="region of interest" description="Disordered" evidence="5">
    <location>
        <begin position="1769"/>
        <end position="1788"/>
    </location>
</feature>
<evidence type="ECO:0000256" key="4">
    <source>
        <dbReference type="SAM" id="Coils"/>
    </source>
</evidence>
<evidence type="ECO:0000259" key="7">
    <source>
        <dbReference type="Pfam" id="PF25785"/>
    </source>
</evidence>
<evidence type="ECO:0000259" key="6">
    <source>
        <dbReference type="Pfam" id="PF07926"/>
    </source>
</evidence>
<reference evidence="8 9" key="1">
    <citation type="submission" date="2015-08" db="EMBL/GenBank/DDBJ databases">
        <title>Next Generation Sequencing and Analysis of the Genome of Puccinia sorghi L Schw, the Causal Agent of Maize Common Rust.</title>
        <authorList>
            <person name="Rochi L."/>
            <person name="Burguener G."/>
            <person name="Darino M."/>
            <person name="Turjanski A."/>
            <person name="Kreff E."/>
            <person name="Dieguez M.J."/>
            <person name="Sacco F."/>
        </authorList>
    </citation>
    <scope>NUCLEOTIDE SEQUENCE [LARGE SCALE GENOMIC DNA]</scope>
    <source>
        <strain evidence="8 9">RO10H11247</strain>
    </source>
</reference>
<feature type="domain" description="Nucleoprotein TPR/MLP1-2" evidence="6">
    <location>
        <begin position="1040"/>
        <end position="1167"/>
    </location>
</feature>
<dbReference type="InterPro" id="IPR057974">
    <property type="entry name" value="NUA/TPR/MLP1-2-like_dom"/>
</dbReference>
<dbReference type="GO" id="GO:0006606">
    <property type="term" value="P:protein import into nucleus"/>
    <property type="evidence" value="ECO:0007669"/>
    <property type="project" value="InterPro"/>
</dbReference>
<dbReference type="PANTHER" id="PTHR18898:SF2">
    <property type="entry name" value="NUCLEOPROTEIN TPR"/>
    <property type="match status" value="1"/>
</dbReference>
<keyword evidence="2 4" id="KW-0175">Coiled coil</keyword>
<feature type="domain" description="NUA/TPR/MLP1-2-like" evidence="7">
    <location>
        <begin position="461"/>
        <end position="565"/>
    </location>
</feature>
<feature type="region of interest" description="Disordered" evidence="5">
    <location>
        <begin position="626"/>
        <end position="654"/>
    </location>
</feature>
<feature type="compositionally biased region" description="Gly residues" evidence="5">
    <location>
        <begin position="1903"/>
        <end position="1912"/>
    </location>
</feature>
<feature type="coiled-coil region" evidence="4">
    <location>
        <begin position="384"/>
        <end position="474"/>
    </location>
</feature>
<feature type="region of interest" description="Disordered" evidence="5">
    <location>
        <begin position="909"/>
        <end position="931"/>
    </location>
</feature>
<feature type="compositionally biased region" description="Low complexity" evidence="5">
    <location>
        <begin position="1778"/>
        <end position="1788"/>
    </location>
</feature>
<feature type="region of interest" description="Disordered" evidence="5">
    <location>
        <begin position="2020"/>
        <end position="2107"/>
    </location>
</feature>
<evidence type="ECO:0000313" key="8">
    <source>
        <dbReference type="EMBL" id="KNZ47369.1"/>
    </source>
</evidence>
<evidence type="ECO:0000313" key="9">
    <source>
        <dbReference type="Proteomes" id="UP000037035"/>
    </source>
</evidence>
<evidence type="ECO:0000256" key="2">
    <source>
        <dbReference type="ARBA" id="ARBA00023054"/>
    </source>
</evidence>
<dbReference type="OrthoDB" id="343070at2759"/>
<dbReference type="GO" id="GO:0017056">
    <property type="term" value="F:structural constituent of nuclear pore"/>
    <property type="evidence" value="ECO:0007669"/>
    <property type="project" value="TreeGrafter"/>
</dbReference>
<feature type="compositionally biased region" description="Gly residues" evidence="5">
    <location>
        <begin position="1923"/>
        <end position="1950"/>
    </location>
</feature>
<protein>
    <submittedName>
        <fullName evidence="8">Uncharacterized protein</fullName>
    </submittedName>
</protein>
<dbReference type="GO" id="GO:0006406">
    <property type="term" value="P:mRNA export from nucleus"/>
    <property type="evidence" value="ECO:0007669"/>
    <property type="project" value="TreeGrafter"/>
</dbReference>
<accession>A0A0L6UFQ4</accession>
<sequence>MMTVIRQLGSSSHQHALQAELDQTKAELARLQIESESELNASNARFIELESRLVLQADQRTQLDKSLQEIQILKNKLEKRLEHDQHVQLQLKNLQSEKADLLQVIRDKEKEFSEIEAELESKTEQLSSAKATIRELESNLSESKSSERTIRLQSQAFQSQATLACSDRDFYSKELERTREEWQSFRIETHQQTANLQNELDKITYAHQSTTTNLTTLRSQHTELQKLYADATERIKQLTNQSIESEAAFQREIEAQKRVTMLMDKRDKQREERMEKFEKEYNDRRAELDQQERTINQALELERAHVAELEQKLADTTNALSRLCASEIDDNEPQDLLDIAANTPIAHRTPGTPLSRKQNGVFFANGLSPAAAMASKLQKSGKSLTQVYTEKVTLEEELKKVQLENVRLSETMSQILGEIQDRAPLLHQQRIEHDRIENECINLTSQLTEVIEEKEEAQRMYQSCNLDLKAVQRDYDLACSQVNDLSLQVRVLSTEVAKRDSAIQGNEQDLESDLANWRNAQVEEEEDVLLDNDLITFRDIAQLQQKNLKLLLFARTLTTKLNELEENRASRNGDNEDNEDEDENTKQAIDEAHELILQLKTDLHSAQQKSEALFRERDMLRKMLDQSHTKTPGDHLSLQPDTSSASDGSRQKLDELRTQFEVYRTEIGRDSKQMNEDLSQARSDLSRTQVLLAKANAQIEYLTERQRSLDQTNAMHSQEVQTLTASSAKLQDHISKSELLLHQANENVTELKAKCHVLQHQVESLTSEREVWKGVEGRLVAENTSLTRERNNINDIVRNMQVMQGEIERNAEDSRRRLETQLSKSEAQLSELKEKVKAEADLARQAAVQRQIEAREYQSKIDKLTGEHLTARENLSAASATKGHLETQVAQLQKQLTMKEERLAVYEGHRRSGPRSNPDGNFNAPLSQDSSLTKEQRLEIELSELKIELVAAKEECTRAQQNVEQFKSISQSAEAALASLTATHDEYKSSQEAELERKQSALTSLEEHLKKVTEDLSAVTSQNSELHRQLESQRADFEKEKLLLSNKLVDLEEIETRVKARDNELRAEVNNQMKLAQDSHDRYKAEVQNHANSLNELKQVKSELETARASIKEAQTTAQTATAKLTSSEASWSEQKATLQKELASIQTRCDDLLKQNNLLHEHLETVSAQATKLSNHTIDQAAGEDPGDQKLSHHDSNENMLESVEQLRGVIRYLRNNYDIAQQQIELSKMESTRLQQQLQHASKALDQTKMELNHERERSRQGYVSSAEHAQLLDQINTLNMIRESNITLRDEASRSERKAKQIEERLKETAETVEPLKQELRELRLTVQQYQQEIGILNEDNERWKLRNQQILEKYDRVDPAEVQGLRDEIERLKQELVQTREELSQVQHFRDKFWTIQGQARANRQKSNDEKLALEAKLASVTEELDKVKETVRTLENDAKTFQSQNNTAVDQATAQAQEQLQTLRQEKSAVESSLADALAFKTKATETQASLDSIKKELDQVKAAFENGVVETNKQLNEQLARLREGASQGPPSEAAEAKLEQEVSKRVQEKLAAMSAKEPGEITTASGDEQFQEQLMQVKQQAISEKADAVRKAVEEITQRLSAEFTKSQAETTEKLKAELASSGHNAPSTTIPDDLLEARVSEIKKELEAAATAREQELVRKHQAELLEARKAQTHNASLHQPTSAQLQEITKVAVDVAVKNREAELIQMHKTSTEAMVETAKAKVMAEMNSKHNVVQMQLKRQQIKNSELTAKINDLTSQLDGAKQKTQSTPPETGAVPATAAATPATPLAATATSFVPTSAAAASPSQSAAVPSATSSIAPGPATTTTQPNQTGVAQNSAAPNSNTGHAGRPPGEAAQPTRGGGAAALRARGGIAQRGATQGAPGRGRGAIVSQTGGGGGGNGRGTSTITFGRGVTRGGGGNRGGRGGMVGRGGAPGGGGGVTTPDGGTSTGTGTESGGMMINTLGSTTGVDLPAEGRMAERVVPTGSVSIRGAATIKKGGAGHLLGMAMKQATGGTPDVPATTPHFLPPTAGHPVSATSLNKRPREDEPQHGLLSYDDDPAHQKRPKGIPNFSPSIPPPEDTTGNPSNELAARLSKRP</sequence>
<dbReference type="Proteomes" id="UP000037035">
    <property type="component" value="Unassembled WGS sequence"/>
</dbReference>
<feature type="coiled-coil region" evidence="4">
    <location>
        <begin position="935"/>
        <end position="1156"/>
    </location>
</feature>
<dbReference type="PANTHER" id="PTHR18898">
    <property type="entry name" value="NUCLEOPROTEIN TPR-RELATED"/>
    <property type="match status" value="1"/>
</dbReference>
<feature type="compositionally biased region" description="Polar residues" evidence="5">
    <location>
        <begin position="639"/>
        <end position="648"/>
    </location>
</feature>
<dbReference type="Pfam" id="PF25785">
    <property type="entry name" value="TPR"/>
    <property type="match status" value="1"/>
</dbReference>
<feature type="coiled-coil region" evidence="4">
    <location>
        <begin position="734"/>
        <end position="768"/>
    </location>
</feature>
<feature type="coiled-coil region" evidence="4">
    <location>
        <begin position="214"/>
        <end position="248"/>
    </location>
</feature>
<proteinExistence type="predicted"/>
<keyword evidence="9" id="KW-1185">Reference proteome</keyword>
<feature type="region of interest" description="Disordered" evidence="5">
    <location>
        <begin position="565"/>
        <end position="585"/>
    </location>
</feature>
<evidence type="ECO:0000256" key="5">
    <source>
        <dbReference type="SAM" id="MobiDB-lite"/>
    </source>
</evidence>
<dbReference type="VEuPathDB" id="FungiDB:VP01_645g5"/>
<comment type="caution">
    <text evidence="8">The sequence shown here is derived from an EMBL/GenBank/DDBJ whole genome shotgun (WGS) entry which is preliminary data.</text>
</comment>
<feature type="compositionally biased region" description="Polar residues" evidence="5">
    <location>
        <begin position="1832"/>
        <end position="1855"/>
    </location>
</feature>
<feature type="compositionally biased region" description="Basic and acidic residues" evidence="5">
    <location>
        <begin position="565"/>
        <end position="574"/>
    </location>
</feature>
<feature type="coiled-coil region" evidence="4">
    <location>
        <begin position="1288"/>
        <end position="1509"/>
    </location>
</feature>
<dbReference type="GO" id="GO:0005643">
    <property type="term" value="C:nuclear pore"/>
    <property type="evidence" value="ECO:0007669"/>
    <property type="project" value="TreeGrafter"/>
</dbReference>